<evidence type="ECO:0000313" key="6">
    <source>
        <dbReference type="Proteomes" id="UP000638897"/>
    </source>
</evidence>
<comment type="similarity">
    <text evidence="1">Belongs to the CpcE/RpcE/PecE family.</text>
</comment>
<keyword evidence="2" id="KW-0042">Antenna complex</keyword>
<dbReference type="Gene3D" id="1.25.10.10">
    <property type="entry name" value="Leucine-rich Repeat Variant"/>
    <property type="match status" value="1"/>
</dbReference>
<dbReference type="Proteomes" id="UP000638897">
    <property type="component" value="Unassembled WGS sequence"/>
</dbReference>
<protein>
    <recommendedName>
        <fullName evidence="7">HEAT repeat domain-containing protein</fullName>
    </recommendedName>
</protein>
<dbReference type="Pfam" id="PF13646">
    <property type="entry name" value="HEAT_2"/>
    <property type="match status" value="1"/>
</dbReference>
<dbReference type="SUPFAM" id="SSF48371">
    <property type="entry name" value="ARM repeat"/>
    <property type="match status" value="1"/>
</dbReference>
<dbReference type="EMBL" id="JACJQC010000035">
    <property type="protein sequence ID" value="MBD2174593.1"/>
    <property type="molecule type" value="Genomic_DNA"/>
</dbReference>
<sequence length="304" mass="33542">MHSSRRLHSSSITSSLISLYAGVQMNPSNNHFENFQNEERSTIQIIQLAGGEEDEETYWNYVWILRARGGNEEFVAASKLCESPSPKERTLGVDILAMLGMPQRTFPQQSVDILLKLLSSESNSNVLSTIGFAFGYLKDSRGVLPLINLKNHPDVDVRMGVVFGLISQSNELAIQALIDLSSDECEDIRNWATFGLGSQIETDTPAIRDALFARVISETGQEDTIAEIRGEALLGLALRKDERVINPLIAELESGCVGRLAVEAAKEIGDARLYSALINLQQWWDVDIKLLLEAISSCNSNPSC</sequence>
<accession>A0ABR7ZQY5</accession>
<keyword evidence="3" id="KW-0605">Phycobilisome</keyword>
<dbReference type="InterPro" id="IPR016024">
    <property type="entry name" value="ARM-type_fold"/>
</dbReference>
<evidence type="ECO:0008006" key="7">
    <source>
        <dbReference type="Google" id="ProtNLM"/>
    </source>
</evidence>
<dbReference type="RefSeq" id="WP_010999526.1">
    <property type="nucleotide sequence ID" value="NZ_JACJQC010000035.1"/>
</dbReference>
<evidence type="ECO:0000256" key="1">
    <source>
        <dbReference type="ARBA" id="ARBA00009299"/>
    </source>
</evidence>
<comment type="caution">
    <text evidence="5">The sequence shown here is derived from an EMBL/GenBank/DDBJ whole genome shotgun (WGS) entry which is preliminary data.</text>
</comment>
<name>A0ABR7ZQY5_ANACY</name>
<evidence type="ECO:0000256" key="3">
    <source>
        <dbReference type="ARBA" id="ARBA00022738"/>
    </source>
</evidence>
<gene>
    <name evidence="5" type="ORF">H6F81_25735</name>
</gene>
<keyword evidence="6" id="KW-1185">Reference proteome</keyword>
<reference evidence="5 6" key="1">
    <citation type="journal article" date="2020" name="ISME J.">
        <title>Comparative genomics reveals insights into cyanobacterial evolution and habitat adaptation.</title>
        <authorList>
            <person name="Chen M.Y."/>
            <person name="Teng W.K."/>
            <person name="Zhao L."/>
            <person name="Hu C.X."/>
            <person name="Zhou Y.K."/>
            <person name="Han B.P."/>
            <person name="Song L.R."/>
            <person name="Shu W.S."/>
        </authorList>
    </citation>
    <scope>NUCLEOTIDE SEQUENCE [LARGE SCALE GENOMIC DNA]</scope>
    <source>
        <strain evidence="5 6">FACHB-318</strain>
    </source>
</reference>
<evidence type="ECO:0000313" key="5">
    <source>
        <dbReference type="EMBL" id="MBD2174593.1"/>
    </source>
</evidence>
<proteinExistence type="inferred from homology"/>
<dbReference type="InterPro" id="IPR011989">
    <property type="entry name" value="ARM-like"/>
</dbReference>
<evidence type="ECO:0000256" key="4">
    <source>
        <dbReference type="ARBA" id="ARBA00023239"/>
    </source>
</evidence>
<organism evidence="5 6">
    <name type="scientific">Anabaena cylindrica FACHB-318</name>
    <dbReference type="NCBI Taxonomy" id="2692880"/>
    <lineage>
        <taxon>Bacteria</taxon>
        <taxon>Bacillati</taxon>
        <taxon>Cyanobacteriota</taxon>
        <taxon>Cyanophyceae</taxon>
        <taxon>Nostocales</taxon>
        <taxon>Nostocaceae</taxon>
        <taxon>Anabaena</taxon>
    </lineage>
</organism>
<keyword evidence="4" id="KW-0456">Lyase</keyword>
<evidence type="ECO:0000256" key="2">
    <source>
        <dbReference type="ARBA" id="ARBA00022549"/>
    </source>
</evidence>
<dbReference type="NCBIfam" id="NF007244">
    <property type="entry name" value="PRK09687.1"/>
    <property type="match status" value="1"/>
</dbReference>